<evidence type="ECO:0008006" key="4">
    <source>
        <dbReference type="Google" id="ProtNLM"/>
    </source>
</evidence>
<dbReference type="EMBL" id="KB200701">
    <property type="protein sequence ID" value="ESP00629.1"/>
    <property type="molecule type" value="Genomic_DNA"/>
</dbReference>
<dbReference type="GO" id="GO:0005737">
    <property type="term" value="C:cytoplasm"/>
    <property type="evidence" value="ECO:0007669"/>
    <property type="project" value="TreeGrafter"/>
</dbReference>
<dbReference type="GeneID" id="20235491"/>
<keyword evidence="1" id="KW-1133">Transmembrane helix</keyword>
<keyword evidence="1" id="KW-0812">Transmembrane</keyword>
<proteinExistence type="predicted"/>
<dbReference type="CTD" id="20235491"/>
<keyword evidence="1" id="KW-0472">Membrane</keyword>
<evidence type="ECO:0000313" key="2">
    <source>
        <dbReference type="EMBL" id="ESP00629.1"/>
    </source>
</evidence>
<dbReference type="GO" id="GO:0016020">
    <property type="term" value="C:membrane"/>
    <property type="evidence" value="ECO:0007669"/>
    <property type="project" value="InterPro"/>
</dbReference>
<dbReference type="Proteomes" id="UP000030746">
    <property type="component" value="Unassembled WGS sequence"/>
</dbReference>
<gene>
    <name evidence="2" type="ORF">LOTGIDRAFT_149774</name>
</gene>
<dbReference type="PANTHER" id="PTHR13041">
    <property type="entry name" value="JTB PROTEIN-RELATED"/>
    <property type="match status" value="1"/>
</dbReference>
<keyword evidence="3" id="KW-1185">Reference proteome</keyword>
<dbReference type="GO" id="GO:0005813">
    <property type="term" value="C:centrosome"/>
    <property type="evidence" value="ECO:0007669"/>
    <property type="project" value="TreeGrafter"/>
</dbReference>
<dbReference type="Pfam" id="PF05439">
    <property type="entry name" value="JTB"/>
    <property type="match status" value="1"/>
</dbReference>
<dbReference type="HOGENOM" id="CLU_130083_0_1_1"/>
<dbReference type="AlphaFoldDB" id="V4A9F9"/>
<protein>
    <recommendedName>
        <fullName evidence="4">Jumping translocation breakpoint protein</fullName>
    </recommendedName>
</protein>
<dbReference type="GO" id="GO:0000281">
    <property type="term" value="P:mitotic cytokinesis"/>
    <property type="evidence" value="ECO:0007669"/>
    <property type="project" value="TreeGrafter"/>
</dbReference>
<sequence length="150" mass="17094">MIEFCTKRRMVGTILLLTSVSVMMLFFENRWSSQHKLKKAKLAAKALTNASCNPGTVTVIEPCKICPRDENRKELSFCKQTGYKEFVQCSNGKQIFRGCDIVPAVEQKTFYIFESICTVIAVISYTVVRHRRKHLDRLVADKINKQIASG</sequence>
<organism evidence="2 3">
    <name type="scientific">Lottia gigantea</name>
    <name type="common">Giant owl limpet</name>
    <dbReference type="NCBI Taxonomy" id="225164"/>
    <lineage>
        <taxon>Eukaryota</taxon>
        <taxon>Metazoa</taxon>
        <taxon>Spiralia</taxon>
        <taxon>Lophotrochozoa</taxon>
        <taxon>Mollusca</taxon>
        <taxon>Gastropoda</taxon>
        <taxon>Patellogastropoda</taxon>
        <taxon>Lottioidea</taxon>
        <taxon>Lottiidae</taxon>
        <taxon>Lottia</taxon>
    </lineage>
</organism>
<feature type="transmembrane region" description="Helical" evidence="1">
    <location>
        <begin position="110"/>
        <end position="128"/>
    </location>
</feature>
<dbReference type="RefSeq" id="XP_009048748.1">
    <property type="nucleotide sequence ID" value="XM_009050500.1"/>
</dbReference>
<evidence type="ECO:0000313" key="3">
    <source>
        <dbReference type="Proteomes" id="UP000030746"/>
    </source>
</evidence>
<dbReference type="OrthoDB" id="5971907at2759"/>
<dbReference type="GO" id="GO:0030496">
    <property type="term" value="C:midbody"/>
    <property type="evidence" value="ECO:0007669"/>
    <property type="project" value="TreeGrafter"/>
</dbReference>
<dbReference type="InterPro" id="IPR008657">
    <property type="entry name" value="JTB"/>
</dbReference>
<accession>V4A9F9</accession>
<dbReference type="GO" id="GO:0005819">
    <property type="term" value="C:spindle"/>
    <property type="evidence" value="ECO:0007669"/>
    <property type="project" value="TreeGrafter"/>
</dbReference>
<dbReference type="Gene3D" id="3.30.720.220">
    <property type="match status" value="1"/>
</dbReference>
<feature type="transmembrane region" description="Helical" evidence="1">
    <location>
        <begin position="9"/>
        <end position="27"/>
    </location>
</feature>
<dbReference type="KEGG" id="lgi:LOTGIDRAFT_149774"/>
<name>V4A9F9_LOTGI</name>
<reference evidence="2 3" key="1">
    <citation type="journal article" date="2013" name="Nature">
        <title>Insights into bilaterian evolution from three spiralian genomes.</title>
        <authorList>
            <person name="Simakov O."/>
            <person name="Marletaz F."/>
            <person name="Cho S.J."/>
            <person name="Edsinger-Gonzales E."/>
            <person name="Havlak P."/>
            <person name="Hellsten U."/>
            <person name="Kuo D.H."/>
            <person name="Larsson T."/>
            <person name="Lv J."/>
            <person name="Arendt D."/>
            <person name="Savage R."/>
            <person name="Osoegawa K."/>
            <person name="de Jong P."/>
            <person name="Grimwood J."/>
            <person name="Chapman J.A."/>
            <person name="Shapiro H."/>
            <person name="Aerts A."/>
            <person name="Otillar R.P."/>
            <person name="Terry A.Y."/>
            <person name="Boore J.L."/>
            <person name="Grigoriev I.V."/>
            <person name="Lindberg D.R."/>
            <person name="Seaver E.C."/>
            <person name="Weisblat D.A."/>
            <person name="Putnam N.H."/>
            <person name="Rokhsar D.S."/>
        </authorList>
    </citation>
    <scope>NUCLEOTIDE SEQUENCE [LARGE SCALE GENOMIC DNA]</scope>
</reference>
<feature type="non-terminal residue" evidence="2">
    <location>
        <position position="150"/>
    </location>
</feature>
<dbReference type="PANTHER" id="PTHR13041:SF3">
    <property type="entry name" value="PROTEIN JTB"/>
    <property type="match status" value="1"/>
</dbReference>
<evidence type="ECO:0000256" key="1">
    <source>
        <dbReference type="SAM" id="Phobius"/>
    </source>
</evidence>